<protein>
    <recommendedName>
        <fullName evidence="3">Caudovirus prohead protease</fullName>
    </recommendedName>
</protein>
<evidence type="ECO:0008006" key="3">
    <source>
        <dbReference type="Google" id="ProtNLM"/>
    </source>
</evidence>
<organism evidence="1 2">
    <name type="scientific">Parabacteroides distasonis</name>
    <dbReference type="NCBI Taxonomy" id="823"/>
    <lineage>
        <taxon>Bacteria</taxon>
        <taxon>Pseudomonadati</taxon>
        <taxon>Bacteroidota</taxon>
        <taxon>Bacteroidia</taxon>
        <taxon>Bacteroidales</taxon>
        <taxon>Tannerellaceae</taxon>
        <taxon>Parabacteroides</taxon>
    </lineage>
</organism>
<reference evidence="1 2" key="1">
    <citation type="submission" date="2018-09" db="EMBL/GenBank/DDBJ databases">
        <title>Murine metabolic-syndrome-specific gut microbial biobank.</title>
        <authorList>
            <person name="Liu C."/>
        </authorList>
    </citation>
    <scope>NUCLEOTIDE SEQUENCE [LARGE SCALE GENOMIC DNA]</scope>
    <source>
        <strain evidence="1 2">8-P5</strain>
    </source>
</reference>
<dbReference type="AlphaFoldDB" id="A0A3L7ZN17"/>
<sequence length="356" mass="40985">MLIDSKRIKQTNKTKEKKNMREFLLSDESLNSLGLVVKTSGINMERFIKNPIMLYMHDRSNGIVGRWDKLRVENIKFYGTPVFDDVHEPGKTIKEKVESGFLNGASIGIEKCVIELINNVRTVVSCELVEVSICDIPSNKNAVQLYYDNNPVDLPTYLKLSINQKTMNEQDFKSLLQALGLPDTATIDDVLSGINTLKGLSPTEKDVKECLHMAHLDGIIQQEEIAELEEIFLEHPLKLSRFIASKRKLYEDTQKKEYRSFVDSNKDKFRTYSSDFIFGDMQKLAMKNLDVFKSMINKAPVMFKPMDIINKEYDKGGVKLKHEWTLDDYRKNAPNELRNNPSLYDELVKKELSNNK</sequence>
<gene>
    <name evidence="1" type="ORF">D7V78_10480</name>
</gene>
<evidence type="ECO:0000313" key="2">
    <source>
        <dbReference type="Proteomes" id="UP000278164"/>
    </source>
</evidence>
<proteinExistence type="predicted"/>
<comment type="caution">
    <text evidence="1">The sequence shown here is derived from an EMBL/GenBank/DDBJ whole genome shotgun (WGS) entry which is preliminary data.</text>
</comment>
<name>A0A3L7ZN17_PARDI</name>
<dbReference type="Proteomes" id="UP000278164">
    <property type="component" value="Unassembled WGS sequence"/>
</dbReference>
<dbReference type="OrthoDB" id="1064922at2"/>
<accession>A0A3L7ZN17</accession>
<evidence type="ECO:0000313" key="1">
    <source>
        <dbReference type="EMBL" id="RLT73315.1"/>
    </source>
</evidence>
<dbReference type="EMBL" id="RAYI01000018">
    <property type="protein sequence ID" value="RLT73315.1"/>
    <property type="molecule type" value="Genomic_DNA"/>
</dbReference>